<feature type="region of interest" description="Disordered" evidence="7">
    <location>
        <begin position="263"/>
        <end position="286"/>
    </location>
</feature>
<evidence type="ECO:0000259" key="8">
    <source>
        <dbReference type="Pfam" id="PF01636"/>
    </source>
</evidence>
<protein>
    <recommendedName>
        <fullName evidence="3">Altered inheritance of mitochondria protein 9, mitochondrial</fullName>
    </recommendedName>
    <alternativeName>
        <fullName evidence="6">Found in mitochondrial proteome protein 29</fullName>
    </alternativeName>
</protein>
<accession>A0A4U7B0B2</accession>
<comment type="similarity">
    <text evidence="2">Belongs to the AIM9 family.</text>
</comment>
<organism evidence="9 10">
    <name type="scientific">Elsinoe australis</name>
    <dbReference type="NCBI Taxonomy" id="40998"/>
    <lineage>
        <taxon>Eukaryota</taxon>
        <taxon>Fungi</taxon>
        <taxon>Dikarya</taxon>
        <taxon>Ascomycota</taxon>
        <taxon>Pezizomycotina</taxon>
        <taxon>Dothideomycetes</taxon>
        <taxon>Dothideomycetidae</taxon>
        <taxon>Myriangiales</taxon>
        <taxon>Elsinoaceae</taxon>
        <taxon>Elsinoe</taxon>
    </lineage>
</organism>
<name>A0A4U7B0B2_9PEZI</name>
<dbReference type="Pfam" id="PF01636">
    <property type="entry name" value="APH"/>
    <property type="match status" value="1"/>
</dbReference>
<evidence type="ECO:0000256" key="4">
    <source>
        <dbReference type="ARBA" id="ARBA00022946"/>
    </source>
</evidence>
<keyword evidence="4" id="KW-0809">Transit peptide</keyword>
<evidence type="ECO:0000256" key="7">
    <source>
        <dbReference type="SAM" id="MobiDB-lite"/>
    </source>
</evidence>
<reference evidence="9 10" key="1">
    <citation type="submission" date="2018-02" db="EMBL/GenBank/DDBJ databases">
        <title>Draft genome sequences of Elsinoe sp., causing black scab on jojoba.</title>
        <authorList>
            <person name="Stodart B."/>
            <person name="Jeffress S."/>
            <person name="Ash G."/>
            <person name="Arun Chinnappa K."/>
        </authorList>
    </citation>
    <scope>NUCLEOTIDE SEQUENCE [LARGE SCALE GENOMIC DNA]</scope>
    <source>
        <strain evidence="9 10">Hillstone_2</strain>
    </source>
</reference>
<dbReference type="PANTHER" id="PTHR36091:SF1">
    <property type="entry name" value="ALTERED INHERITANCE OF MITOCHONDRIA PROTEIN 9, MITOCHONDRIAL"/>
    <property type="match status" value="1"/>
</dbReference>
<gene>
    <name evidence="9" type="ORF">C1H76_6538</name>
</gene>
<feature type="compositionally biased region" description="Basic and acidic residues" evidence="7">
    <location>
        <begin position="273"/>
        <end position="286"/>
    </location>
</feature>
<evidence type="ECO:0000256" key="3">
    <source>
        <dbReference type="ARBA" id="ARBA00016197"/>
    </source>
</evidence>
<evidence type="ECO:0000256" key="6">
    <source>
        <dbReference type="ARBA" id="ARBA00031849"/>
    </source>
</evidence>
<dbReference type="Gene3D" id="3.90.1200.10">
    <property type="match status" value="1"/>
</dbReference>
<dbReference type="PANTHER" id="PTHR36091">
    <property type="entry name" value="ALTERED INHERITANCE OF MITOCHONDRIA PROTEIN 9, MITOCHONDRIAL"/>
    <property type="match status" value="1"/>
</dbReference>
<dbReference type="GO" id="GO:0005739">
    <property type="term" value="C:mitochondrion"/>
    <property type="evidence" value="ECO:0007669"/>
    <property type="project" value="UniProtKB-SubCell"/>
</dbReference>
<proteinExistence type="inferred from homology"/>
<comment type="subcellular location">
    <subcellularLocation>
        <location evidence="1">Mitochondrion</location>
    </subcellularLocation>
</comment>
<dbReference type="InterPro" id="IPR011009">
    <property type="entry name" value="Kinase-like_dom_sf"/>
</dbReference>
<evidence type="ECO:0000256" key="2">
    <source>
        <dbReference type="ARBA" id="ARBA00005543"/>
    </source>
</evidence>
<comment type="caution">
    <text evidence="9">The sequence shown here is derived from an EMBL/GenBank/DDBJ whole genome shotgun (WGS) entry which is preliminary data.</text>
</comment>
<evidence type="ECO:0000256" key="1">
    <source>
        <dbReference type="ARBA" id="ARBA00004173"/>
    </source>
</evidence>
<keyword evidence="5" id="KW-0496">Mitochondrion</keyword>
<sequence length="286" mass="32799">MSLAYSRVPRSDVIVAAQRPYQGSIEDHLKLLIDIEVTSTKLIQKPALQETGIPTLLHPDLHKRNIFVSKEDPSKITCIIDWQSTSIEPAFIYANETPDFAEMPVDYISTDSPDQKLSDEGPAKSKAKEDVERCAKAFEVCIFGYVDILGRARAIDQTILRPFRHCTSMWRDGVPAARSDMIDLFKAWKDLGLPGSCPYQPTEEEIAAHEKQYEDFKASHSLKTWLSRTFEIGSDGWVPIYDWDRILPLYREAYQMWMESARESEAEGDSDMTQEKADRLWPFDQR</sequence>
<feature type="domain" description="Aminoglycoside phosphotransferase" evidence="8">
    <location>
        <begin position="51"/>
        <end position="89"/>
    </location>
</feature>
<evidence type="ECO:0000313" key="9">
    <source>
        <dbReference type="EMBL" id="TKX21464.1"/>
    </source>
</evidence>
<evidence type="ECO:0000313" key="10">
    <source>
        <dbReference type="Proteomes" id="UP000308133"/>
    </source>
</evidence>
<dbReference type="InterPro" id="IPR051035">
    <property type="entry name" value="Mito_inheritance_9"/>
</dbReference>
<dbReference type="AlphaFoldDB" id="A0A4U7B0B2"/>
<dbReference type="SUPFAM" id="SSF56112">
    <property type="entry name" value="Protein kinase-like (PK-like)"/>
    <property type="match status" value="1"/>
</dbReference>
<dbReference type="InterPro" id="IPR002575">
    <property type="entry name" value="Aminoglycoside_PTrfase"/>
</dbReference>
<dbReference type="EMBL" id="PTQR01000081">
    <property type="protein sequence ID" value="TKX21464.1"/>
    <property type="molecule type" value="Genomic_DNA"/>
</dbReference>
<evidence type="ECO:0000256" key="5">
    <source>
        <dbReference type="ARBA" id="ARBA00023128"/>
    </source>
</evidence>
<dbReference type="Proteomes" id="UP000308133">
    <property type="component" value="Unassembled WGS sequence"/>
</dbReference>